<evidence type="ECO:0000313" key="7">
    <source>
        <dbReference type="Proteomes" id="UP000198859"/>
    </source>
</evidence>
<dbReference type="SUPFAM" id="SSF52743">
    <property type="entry name" value="Subtilisin-like"/>
    <property type="match status" value="1"/>
</dbReference>
<feature type="region of interest" description="Disordered" evidence="4">
    <location>
        <begin position="217"/>
        <end position="246"/>
    </location>
</feature>
<feature type="signal peptide" evidence="5">
    <location>
        <begin position="1"/>
        <end position="29"/>
    </location>
</feature>
<sequence length="945" mass="97402">MRSPRWTVGVLGLTLAATSLTLAPSISTAAVTPATLARTVSDPGAGASGTADAALGNGLGRVLAGDGSRRRGATPSGPRLDDERLVVRDAQGRVRVYLTPQADADRGVFRRNAERLGFVTEYVDPTSGTLQGFVPEQRAQQVAALAQTGTMVLAPRAWTSVGQATAQGVPLQGVDTVQGTGVDGTGITIGALSDSYDAATTALDGSPLLVHAAQDVATGDLPGTGNPRNPQPVVVVDDPPVSDSNTDEGRGMLQVAHDVAPGAKLCFATALDGQLGFAANIRRLADPSGPCRADVVVDDIGYLDEPFFSDSALSDAIDDVAADGVHYFTAAGNDGVEQAWNSPVRLLPARTAVRGTNIKLGDVDPTLYSGGLQDMDPGSGTDIAQTLTLGDGGGLLNLQWDDPVDLDGATLGSPLFSQTGEVTVATPSPTYTFTATSDQVGKPLLFRVDGIPSGSTDLVLTVTAPDGTTNEIDTGSSPEQLATTVKQAGDYTIAVSGFNGDTGDFTLQVLPVLAPSTVSTDFNVLVFDSRGNYLFPIADDNLLSGRPQELAGIDGPGRVQLVIARAGTGPVGATRLRNVVYDDAALSEYVDPLSPAMAGHTLAKGATAVAAVSPFAPVGPEFFTSPGGDLPVFFDSAGERLPAVEIRRVPQIASADGGNTTFFGSDSVLDADRQPNFFGTSAAAPQASGIAALALQQAGGGRSLSPAALRNRLQDSGFRHDLDPFASSGSAGGITLSARGGAGFENGTSAPRSMVSDRFFTLRYTGKVPLRRITLLGGTAAPTALGSRSGSAGLVFDRRHFDGTPSFRDDGYAFRVGSTSGGLRARTVKASYAGSGAGQAVRGQYRRMTLTFQDRLKRGQQLQFGVDRDLAVSGYGGADEGNGADLLGSAVRYPQDQVLPGMRFVALRADGKVVRGQVSNRIGRGFTALDGYGLVDARRAVLGAR</sequence>
<dbReference type="InterPro" id="IPR023828">
    <property type="entry name" value="Peptidase_S8_Ser-AS"/>
</dbReference>
<dbReference type="InterPro" id="IPR036852">
    <property type="entry name" value="Peptidase_S8/S53_dom_sf"/>
</dbReference>
<evidence type="ECO:0000256" key="3">
    <source>
        <dbReference type="ARBA" id="ARBA00022825"/>
    </source>
</evidence>
<dbReference type="Gene3D" id="3.40.50.200">
    <property type="entry name" value="Peptidase S8/S53 domain"/>
    <property type="match status" value="2"/>
</dbReference>
<evidence type="ECO:0000256" key="1">
    <source>
        <dbReference type="ARBA" id="ARBA00022670"/>
    </source>
</evidence>
<organism evidence="6 7">
    <name type="scientific">Nocardioides scoriae</name>
    <dbReference type="NCBI Taxonomy" id="642780"/>
    <lineage>
        <taxon>Bacteria</taxon>
        <taxon>Bacillati</taxon>
        <taxon>Actinomycetota</taxon>
        <taxon>Actinomycetes</taxon>
        <taxon>Propionibacteriales</taxon>
        <taxon>Nocardioidaceae</taxon>
        <taxon>Nocardioides</taxon>
    </lineage>
</organism>
<feature type="chain" id="PRO_5009253292" description="Subtilase family protein" evidence="5">
    <location>
        <begin position="30"/>
        <end position="945"/>
    </location>
</feature>
<feature type="compositionally biased region" description="Low complexity" evidence="4">
    <location>
        <begin position="232"/>
        <end position="244"/>
    </location>
</feature>
<dbReference type="RefSeq" id="WP_157682648.1">
    <property type="nucleotide sequence ID" value="NZ_LT629757.1"/>
</dbReference>
<dbReference type="GO" id="GO:0006508">
    <property type="term" value="P:proteolysis"/>
    <property type="evidence" value="ECO:0007669"/>
    <property type="project" value="UniProtKB-KW"/>
</dbReference>
<dbReference type="AlphaFoldDB" id="A0A1H1LAL8"/>
<proteinExistence type="predicted"/>
<evidence type="ECO:0000256" key="5">
    <source>
        <dbReference type="SAM" id="SignalP"/>
    </source>
</evidence>
<keyword evidence="5" id="KW-0732">Signal</keyword>
<name>A0A1H1LAL8_9ACTN</name>
<dbReference type="Proteomes" id="UP000198859">
    <property type="component" value="Chromosome I"/>
</dbReference>
<accession>A0A1H1LAL8</accession>
<reference evidence="7" key="1">
    <citation type="submission" date="2016-10" db="EMBL/GenBank/DDBJ databases">
        <authorList>
            <person name="Varghese N."/>
            <person name="Submissions S."/>
        </authorList>
    </citation>
    <scope>NUCLEOTIDE SEQUENCE [LARGE SCALE GENOMIC DNA]</scope>
    <source>
        <strain evidence="7">DSM 22127</strain>
    </source>
</reference>
<dbReference type="STRING" id="642780.SAMN04488570_0121"/>
<gene>
    <name evidence="6" type="ORF">SAMN04488570_0121</name>
</gene>
<dbReference type="EMBL" id="LT629757">
    <property type="protein sequence ID" value="SDR71352.1"/>
    <property type="molecule type" value="Genomic_DNA"/>
</dbReference>
<dbReference type="OrthoDB" id="9813435at2"/>
<evidence type="ECO:0000256" key="4">
    <source>
        <dbReference type="SAM" id="MobiDB-lite"/>
    </source>
</evidence>
<dbReference type="GO" id="GO:0004252">
    <property type="term" value="F:serine-type endopeptidase activity"/>
    <property type="evidence" value="ECO:0007669"/>
    <property type="project" value="InterPro"/>
</dbReference>
<evidence type="ECO:0008006" key="8">
    <source>
        <dbReference type="Google" id="ProtNLM"/>
    </source>
</evidence>
<keyword evidence="3" id="KW-0720">Serine protease</keyword>
<evidence type="ECO:0000313" key="6">
    <source>
        <dbReference type="EMBL" id="SDR71352.1"/>
    </source>
</evidence>
<evidence type="ECO:0000256" key="2">
    <source>
        <dbReference type="ARBA" id="ARBA00022801"/>
    </source>
</evidence>
<keyword evidence="1" id="KW-0645">Protease</keyword>
<dbReference type="PROSITE" id="PS00138">
    <property type="entry name" value="SUBTILASE_SER"/>
    <property type="match status" value="1"/>
</dbReference>
<keyword evidence="2" id="KW-0378">Hydrolase</keyword>
<dbReference type="Gene3D" id="2.60.120.380">
    <property type="match status" value="1"/>
</dbReference>
<protein>
    <recommendedName>
        <fullName evidence="8">Subtilase family protein</fullName>
    </recommendedName>
</protein>
<keyword evidence="7" id="KW-1185">Reference proteome</keyword>